<sequence>VPQETQIDTVEYALVSTHGVASDTQFVKVFVNHPPVIQKAPAPMTKINVGGIWDFDLKAQDPNVGDKLIYIAHVLPEGMRMDPHTGRLHWEPSTPQVDFHKLRIEISDGNLSKFIDSEFFVNAPIKIVSVPTMTATVGDEYSYKIMTVDRNEGALLPFNKVVKVEDVSNTKIYSINISDDVVIQNIDRFLGDWHNAKEVYYVNPKYPADTLVSRINLKRYVQSVFYEDNRLWVIT</sequence>
<name>A0A383DJA9_9ZZZZ</name>
<protein>
    <submittedName>
        <fullName evidence="1">Uncharacterized protein</fullName>
    </submittedName>
</protein>
<dbReference type="GO" id="GO:0016020">
    <property type="term" value="C:membrane"/>
    <property type="evidence" value="ECO:0007669"/>
    <property type="project" value="InterPro"/>
</dbReference>
<dbReference type="Gene3D" id="2.60.40.10">
    <property type="entry name" value="Immunoglobulins"/>
    <property type="match status" value="1"/>
</dbReference>
<organism evidence="1">
    <name type="scientific">marine metagenome</name>
    <dbReference type="NCBI Taxonomy" id="408172"/>
    <lineage>
        <taxon>unclassified sequences</taxon>
        <taxon>metagenomes</taxon>
        <taxon>ecological metagenomes</taxon>
    </lineage>
</organism>
<dbReference type="EMBL" id="UINC01217776">
    <property type="protein sequence ID" value="SVE44521.1"/>
    <property type="molecule type" value="Genomic_DNA"/>
</dbReference>
<feature type="non-terminal residue" evidence="1">
    <location>
        <position position="235"/>
    </location>
</feature>
<feature type="non-terminal residue" evidence="1">
    <location>
        <position position="1"/>
    </location>
</feature>
<proteinExistence type="predicted"/>
<gene>
    <name evidence="1" type="ORF">METZ01_LOCUS497375</name>
</gene>
<dbReference type="AlphaFoldDB" id="A0A383DJA9"/>
<accession>A0A383DJA9</accession>
<dbReference type="InterPro" id="IPR015919">
    <property type="entry name" value="Cadherin-like_sf"/>
</dbReference>
<evidence type="ECO:0000313" key="1">
    <source>
        <dbReference type="EMBL" id="SVE44521.1"/>
    </source>
</evidence>
<dbReference type="GO" id="GO:0005509">
    <property type="term" value="F:calcium ion binding"/>
    <property type="evidence" value="ECO:0007669"/>
    <property type="project" value="InterPro"/>
</dbReference>
<dbReference type="InterPro" id="IPR013783">
    <property type="entry name" value="Ig-like_fold"/>
</dbReference>
<reference evidence="1" key="1">
    <citation type="submission" date="2018-05" db="EMBL/GenBank/DDBJ databases">
        <authorList>
            <person name="Lanie J.A."/>
            <person name="Ng W.-L."/>
            <person name="Kazmierczak K.M."/>
            <person name="Andrzejewski T.M."/>
            <person name="Davidsen T.M."/>
            <person name="Wayne K.J."/>
            <person name="Tettelin H."/>
            <person name="Glass J.I."/>
            <person name="Rusch D."/>
            <person name="Podicherti R."/>
            <person name="Tsui H.-C.T."/>
            <person name="Winkler M.E."/>
        </authorList>
    </citation>
    <scope>NUCLEOTIDE SEQUENCE</scope>
</reference>
<dbReference type="SUPFAM" id="SSF49313">
    <property type="entry name" value="Cadherin-like"/>
    <property type="match status" value="1"/>
</dbReference>